<dbReference type="Proteomes" id="UP001054945">
    <property type="component" value="Unassembled WGS sequence"/>
</dbReference>
<dbReference type="AlphaFoldDB" id="A0AAV4MIX6"/>
<evidence type="ECO:0000313" key="1">
    <source>
        <dbReference type="EMBL" id="GIX72442.1"/>
    </source>
</evidence>
<evidence type="ECO:0000313" key="2">
    <source>
        <dbReference type="Proteomes" id="UP001054945"/>
    </source>
</evidence>
<reference evidence="1 2" key="1">
    <citation type="submission" date="2021-06" db="EMBL/GenBank/DDBJ databases">
        <title>Caerostris extrusa draft genome.</title>
        <authorList>
            <person name="Kono N."/>
            <person name="Arakawa K."/>
        </authorList>
    </citation>
    <scope>NUCLEOTIDE SEQUENCE [LARGE SCALE GENOMIC DNA]</scope>
</reference>
<protein>
    <submittedName>
        <fullName evidence="1">Uncharacterized protein</fullName>
    </submittedName>
</protein>
<sequence length="172" mass="19797">MQNRSLLFNLGHSNTIIHQRIHRFCYSKAFRFQDLLTTRYIEIRENCAASEIQRVETRYIEIKESGVPSDILLIISNGMCEIPSPLCIKESIDFAVPKLLDFKTILQQDTLKLRKTVQASEMQRVIISGMCEIPAPLYIKESVDFPIPKLLDLKTSLQQDTLKPRKISESSI</sequence>
<name>A0AAV4MIX6_CAEEX</name>
<organism evidence="1 2">
    <name type="scientific">Caerostris extrusa</name>
    <name type="common">Bark spider</name>
    <name type="synonym">Caerostris bankana</name>
    <dbReference type="NCBI Taxonomy" id="172846"/>
    <lineage>
        <taxon>Eukaryota</taxon>
        <taxon>Metazoa</taxon>
        <taxon>Ecdysozoa</taxon>
        <taxon>Arthropoda</taxon>
        <taxon>Chelicerata</taxon>
        <taxon>Arachnida</taxon>
        <taxon>Araneae</taxon>
        <taxon>Araneomorphae</taxon>
        <taxon>Entelegynae</taxon>
        <taxon>Araneoidea</taxon>
        <taxon>Araneidae</taxon>
        <taxon>Caerostris</taxon>
    </lineage>
</organism>
<keyword evidence="2" id="KW-1185">Reference proteome</keyword>
<gene>
    <name evidence="1" type="ORF">CEXT_655291</name>
</gene>
<dbReference type="EMBL" id="BPLR01002313">
    <property type="protein sequence ID" value="GIX72442.1"/>
    <property type="molecule type" value="Genomic_DNA"/>
</dbReference>
<comment type="caution">
    <text evidence="1">The sequence shown here is derived from an EMBL/GenBank/DDBJ whole genome shotgun (WGS) entry which is preliminary data.</text>
</comment>
<proteinExistence type="predicted"/>
<accession>A0AAV4MIX6</accession>